<comment type="similarity">
    <text evidence="2 6">Belongs to the peroxisomal membrane protein PXMP2/4 family.</text>
</comment>
<feature type="transmembrane region" description="Helical" evidence="6">
    <location>
        <begin position="141"/>
        <end position="161"/>
    </location>
</feature>
<dbReference type="GO" id="GO:0016020">
    <property type="term" value="C:membrane"/>
    <property type="evidence" value="ECO:0007669"/>
    <property type="project" value="UniProtKB-SubCell"/>
</dbReference>
<evidence type="ECO:0000256" key="1">
    <source>
        <dbReference type="ARBA" id="ARBA00004141"/>
    </source>
</evidence>
<evidence type="ECO:0000256" key="2">
    <source>
        <dbReference type="ARBA" id="ARBA00006824"/>
    </source>
</evidence>
<evidence type="ECO:0000313" key="7">
    <source>
        <dbReference type="EMBL" id="KAF7494166.1"/>
    </source>
</evidence>
<dbReference type="EMBL" id="WVUK01000054">
    <property type="protein sequence ID" value="KAF7494166.1"/>
    <property type="molecule type" value="Genomic_DNA"/>
</dbReference>
<dbReference type="GO" id="GO:0061668">
    <property type="term" value="P:mitochondrial ribosome assembly"/>
    <property type="evidence" value="ECO:0007669"/>
    <property type="project" value="TreeGrafter"/>
</dbReference>
<keyword evidence="9" id="KW-1185">Reference proteome</keyword>
<dbReference type="PANTHER" id="PTHR11266">
    <property type="entry name" value="PEROXISOMAL MEMBRANE PROTEIN 2, PXMP2 MPV17"/>
    <property type="match status" value="1"/>
</dbReference>
<dbReference type="InterPro" id="IPR007248">
    <property type="entry name" value="Mpv17_PMP22"/>
</dbReference>
<reference evidence="7" key="2">
    <citation type="submission" date="2020-01" db="EMBL/GenBank/DDBJ databases">
        <authorList>
            <person name="Korhonen P.K.K."/>
            <person name="Guangxu M.G."/>
            <person name="Wang T.W."/>
            <person name="Stroehlein A.J.S."/>
            <person name="Young N.D."/>
            <person name="Ang C.-S.A."/>
            <person name="Fernando D.W.F."/>
            <person name="Lu H.L."/>
            <person name="Taylor S.T."/>
            <person name="Ehtesham M.E.M."/>
            <person name="Najaraj S.H.N."/>
            <person name="Harsha G.H.G."/>
            <person name="Madugundu A.M."/>
            <person name="Renuse S.R."/>
            <person name="Holt D.H."/>
            <person name="Pandey A.P."/>
            <person name="Papenfuss A.P."/>
            <person name="Gasser R.B.G."/>
            <person name="Fischer K.F."/>
        </authorList>
    </citation>
    <scope>NUCLEOTIDE SEQUENCE</scope>
    <source>
        <strain evidence="7">SSS_KF_BRIS2020</strain>
    </source>
</reference>
<dbReference type="Proteomes" id="UP000070412">
    <property type="component" value="Unassembled WGS sequence"/>
</dbReference>
<accession>A0A834REI1</accession>
<keyword evidence="4 6" id="KW-1133">Transmembrane helix</keyword>
<protein>
    <submittedName>
        <fullName evidence="7">Mpv17-like protein 2</fullName>
    </submittedName>
</protein>
<dbReference type="PANTHER" id="PTHR11266:SF8">
    <property type="entry name" value="MPV17-LIKE PROTEIN 2"/>
    <property type="match status" value="1"/>
</dbReference>
<feature type="transmembrane region" description="Helical" evidence="6">
    <location>
        <begin position="173"/>
        <end position="192"/>
    </location>
</feature>
<name>A0A834REI1_SARSC</name>
<keyword evidence="3 6" id="KW-0812">Transmembrane</keyword>
<reference evidence="9" key="1">
    <citation type="journal article" date="2020" name="PLoS Negl. Trop. Dis.">
        <title>High-quality nuclear genome for Sarcoptes scabiei-A critical resource for a neglected parasite.</title>
        <authorList>
            <person name="Korhonen P.K."/>
            <person name="Gasser R.B."/>
            <person name="Ma G."/>
            <person name="Wang T."/>
            <person name="Stroehlein A.J."/>
            <person name="Young N.D."/>
            <person name="Ang C.S."/>
            <person name="Fernando D.D."/>
            <person name="Lu H.C."/>
            <person name="Taylor S."/>
            <person name="Reynolds S.L."/>
            <person name="Mofiz E."/>
            <person name="Najaraj S.H."/>
            <person name="Gowda H."/>
            <person name="Madugundu A."/>
            <person name="Renuse S."/>
            <person name="Holt D."/>
            <person name="Pandey A."/>
            <person name="Papenfuss A.T."/>
            <person name="Fischer K."/>
        </authorList>
    </citation>
    <scope>NUCLEOTIDE SEQUENCE [LARGE SCALE GENOMIC DNA]</scope>
</reference>
<dbReference type="EnsemblMetazoa" id="SSS_6005s_mrna">
    <property type="protein sequence ID" value="KAF7494166.1"/>
    <property type="gene ID" value="SSS_6005"/>
</dbReference>
<evidence type="ECO:0000256" key="6">
    <source>
        <dbReference type="RuleBase" id="RU363053"/>
    </source>
</evidence>
<proteinExistence type="inferred from homology"/>
<evidence type="ECO:0000256" key="3">
    <source>
        <dbReference type="ARBA" id="ARBA00022692"/>
    </source>
</evidence>
<comment type="subcellular location">
    <subcellularLocation>
        <location evidence="1">Membrane</location>
        <topology evidence="1">Multi-pass membrane protein</topology>
    </subcellularLocation>
</comment>
<keyword evidence="5 6" id="KW-0472">Membrane</keyword>
<evidence type="ECO:0000256" key="5">
    <source>
        <dbReference type="ARBA" id="ARBA00023136"/>
    </source>
</evidence>
<feature type="transmembrane region" description="Helical" evidence="6">
    <location>
        <begin position="73"/>
        <end position="89"/>
    </location>
</feature>
<feature type="transmembrane region" description="Helical" evidence="6">
    <location>
        <begin position="109"/>
        <end position="129"/>
    </location>
</feature>
<evidence type="ECO:0000256" key="4">
    <source>
        <dbReference type="ARBA" id="ARBA00022989"/>
    </source>
</evidence>
<organism evidence="7">
    <name type="scientific">Sarcoptes scabiei</name>
    <name type="common">Itch mite</name>
    <name type="synonym">Acarus scabiei</name>
    <dbReference type="NCBI Taxonomy" id="52283"/>
    <lineage>
        <taxon>Eukaryota</taxon>
        <taxon>Metazoa</taxon>
        <taxon>Ecdysozoa</taxon>
        <taxon>Arthropoda</taxon>
        <taxon>Chelicerata</taxon>
        <taxon>Arachnida</taxon>
        <taxon>Acari</taxon>
        <taxon>Acariformes</taxon>
        <taxon>Sarcoptiformes</taxon>
        <taxon>Astigmata</taxon>
        <taxon>Psoroptidia</taxon>
        <taxon>Sarcoptoidea</taxon>
        <taxon>Sarcoptidae</taxon>
        <taxon>Sarcoptinae</taxon>
        <taxon>Sarcoptes</taxon>
    </lineage>
</organism>
<gene>
    <name evidence="7" type="ORF">SSS_6005</name>
</gene>
<reference evidence="8" key="3">
    <citation type="submission" date="2022-06" db="UniProtKB">
        <authorList>
            <consortium name="EnsemblMetazoa"/>
        </authorList>
    </citation>
    <scope>IDENTIFICATION</scope>
</reference>
<dbReference type="GO" id="GO:0005739">
    <property type="term" value="C:mitochondrion"/>
    <property type="evidence" value="ECO:0007669"/>
    <property type="project" value="TreeGrafter"/>
</dbReference>
<dbReference type="Pfam" id="PF04117">
    <property type="entry name" value="Mpv17_PMP22"/>
    <property type="match status" value="1"/>
</dbReference>
<dbReference type="OrthoDB" id="5345392at2759"/>
<evidence type="ECO:0000313" key="8">
    <source>
        <dbReference type="EnsemblMetazoa" id="KAF7494166.1"/>
    </source>
</evidence>
<evidence type="ECO:0000313" key="9">
    <source>
        <dbReference type="Proteomes" id="UP000070412"/>
    </source>
</evidence>
<dbReference type="AlphaFoldDB" id="A0A834REI1"/>
<sequence length="210" mass="24901">MSLIAQIINRLYHRPYLLMTNTVTGVLSISIGDVLQQNLENHWTNNNKNFDNVIGDEQNSTKRFQWDQKRTRNMMFAGVYFSLFGHWWYSFLDRKFPPNQKRSVKKKLLAESAMGPFLVSSVFILFGRINGNGFEKMLSNIKSNFTLICLVEWFVFVPVQYINFRFVPSSFRYLYVATFSIGYDAFLSYVLHRNDRLRQRKRLKNESIFD</sequence>